<proteinExistence type="predicted"/>
<dbReference type="EMBL" id="MKIE01000003">
    <property type="protein sequence ID" value="OHW62403.1"/>
    <property type="molecule type" value="Genomic_DNA"/>
</dbReference>
<dbReference type="InterPro" id="IPR013324">
    <property type="entry name" value="RNA_pol_sigma_r3/r4-like"/>
</dbReference>
<dbReference type="InterPro" id="IPR000943">
    <property type="entry name" value="RNA_pol_sigma70"/>
</dbReference>
<dbReference type="PROSITE" id="PS00715">
    <property type="entry name" value="SIGMA70_1"/>
    <property type="match status" value="1"/>
</dbReference>
<keyword evidence="7" id="KW-1185">Reference proteome</keyword>
<dbReference type="Gene3D" id="1.20.120.1810">
    <property type="match status" value="1"/>
</dbReference>
<dbReference type="RefSeq" id="WP_071062239.1">
    <property type="nucleotide sequence ID" value="NZ_MKIE01000003.1"/>
</dbReference>
<name>A0A1S1V707_9FIRM</name>
<accession>A0A1S1V707</accession>
<dbReference type="Proteomes" id="UP000180254">
    <property type="component" value="Unassembled WGS sequence"/>
</dbReference>
<dbReference type="GO" id="GO:0006352">
    <property type="term" value="P:DNA-templated transcription initiation"/>
    <property type="evidence" value="ECO:0007669"/>
    <property type="project" value="InterPro"/>
</dbReference>
<dbReference type="STRING" id="39480.EUAN_09660"/>
<organism evidence="6 7">
    <name type="scientific">Andreesenia angusta</name>
    <dbReference type="NCBI Taxonomy" id="39480"/>
    <lineage>
        <taxon>Bacteria</taxon>
        <taxon>Bacillati</taxon>
        <taxon>Bacillota</taxon>
        <taxon>Tissierellia</taxon>
        <taxon>Tissierellales</taxon>
        <taxon>Gottschalkiaceae</taxon>
        <taxon>Andreesenia</taxon>
    </lineage>
</organism>
<dbReference type="SUPFAM" id="SSF88659">
    <property type="entry name" value="Sigma3 and sigma4 domains of RNA polymerase sigma factors"/>
    <property type="match status" value="1"/>
</dbReference>
<evidence type="ECO:0000313" key="7">
    <source>
        <dbReference type="Proteomes" id="UP000180254"/>
    </source>
</evidence>
<dbReference type="InterPro" id="IPR013325">
    <property type="entry name" value="RNA_pol_sigma_r2"/>
</dbReference>
<dbReference type="GO" id="GO:0003677">
    <property type="term" value="F:DNA binding"/>
    <property type="evidence" value="ECO:0007669"/>
    <property type="project" value="UniProtKB-KW"/>
</dbReference>
<dbReference type="InterPro" id="IPR036388">
    <property type="entry name" value="WH-like_DNA-bd_sf"/>
</dbReference>
<dbReference type="SUPFAM" id="SSF88946">
    <property type="entry name" value="Sigma2 domain of RNA polymerase sigma factors"/>
    <property type="match status" value="1"/>
</dbReference>
<dbReference type="Gene3D" id="1.10.10.10">
    <property type="entry name" value="Winged helix-like DNA-binding domain superfamily/Winged helix DNA-binding domain"/>
    <property type="match status" value="1"/>
</dbReference>
<sequence>MCGELKNATSLYDALEDEELLEEAKRGDALSLGYLMKKYEYFVRAKARKYFLNGAEKEDVFQEGRMGLYRAVLDYDPEKSTSFKFFAEICITRHIMTAVSAQNRQKHMPMNTYLSTDKALYDSGSNWNLSNMISEGEAGDPEWIYINREQRMEFREAMKKSLSRLERNVFSLHMRGVPYAEMSEILGKGEKSIDNALQRARIKAQNYMESKLKT</sequence>
<comment type="caution">
    <text evidence="6">The sequence shown here is derived from an EMBL/GenBank/DDBJ whole genome shotgun (WGS) entry which is preliminary data.</text>
</comment>
<evidence type="ECO:0000259" key="5">
    <source>
        <dbReference type="PROSITE" id="PS00715"/>
    </source>
</evidence>
<dbReference type="InterPro" id="IPR016371">
    <property type="entry name" value="RNA_pol_sigma-H_factor"/>
</dbReference>
<dbReference type="AlphaFoldDB" id="A0A1S1V707"/>
<dbReference type="PANTHER" id="PTHR30385:SF1">
    <property type="entry name" value="RNA POLYMERASE SIGMA-H FACTOR"/>
    <property type="match status" value="1"/>
</dbReference>
<dbReference type="Pfam" id="PF08281">
    <property type="entry name" value="Sigma70_r4_2"/>
    <property type="match status" value="1"/>
</dbReference>
<dbReference type="PANTHER" id="PTHR30385">
    <property type="entry name" value="SIGMA FACTOR F FLAGELLAR"/>
    <property type="match status" value="1"/>
</dbReference>
<dbReference type="Pfam" id="PF04542">
    <property type="entry name" value="Sigma70_r2"/>
    <property type="match status" value="1"/>
</dbReference>
<reference evidence="6 7" key="1">
    <citation type="submission" date="2016-09" db="EMBL/GenBank/DDBJ databases">
        <title>Genome sequence of Eubacterium angustum.</title>
        <authorList>
            <person name="Poehlein A."/>
            <person name="Daniel R."/>
        </authorList>
    </citation>
    <scope>NUCLEOTIDE SEQUENCE [LARGE SCALE GENOMIC DNA]</scope>
    <source>
        <strain evidence="6 7">DSM 1989</strain>
    </source>
</reference>
<keyword evidence="2" id="KW-0731">Sigma factor</keyword>
<evidence type="ECO:0000256" key="3">
    <source>
        <dbReference type="ARBA" id="ARBA00023125"/>
    </source>
</evidence>
<dbReference type="InterPro" id="IPR007627">
    <property type="entry name" value="RNA_pol_sigma70_r2"/>
</dbReference>
<dbReference type="NCBIfam" id="TIGR02937">
    <property type="entry name" value="sigma70-ECF"/>
    <property type="match status" value="1"/>
</dbReference>
<dbReference type="GO" id="GO:0016987">
    <property type="term" value="F:sigma factor activity"/>
    <property type="evidence" value="ECO:0007669"/>
    <property type="project" value="UniProtKB-KW"/>
</dbReference>
<keyword evidence="1" id="KW-0805">Transcription regulation</keyword>
<keyword evidence="4" id="KW-0804">Transcription</keyword>
<keyword evidence="3" id="KW-0238">DNA-binding</keyword>
<gene>
    <name evidence="6" type="primary">sigH</name>
    <name evidence="6" type="ORF">EUAN_09660</name>
</gene>
<dbReference type="InterPro" id="IPR013249">
    <property type="entry name" value="RNA_pol_sigma70_r4_t2"/>
</dbReference>
<evidence type="ECO:0000256" key="1">
    <source>
        <dbReference type="ARBA" id="ARBA00023015"/>
    </source>
</evidence>
<evidence type="ECO:0000313" key="6">
    <source>
        <dbReference type="EMBL" id="OHW62403.1"/>
    </source>
</evidence>
<evidence type="ECO:0000256" key="2">
    <source>
        <dbReference type="ARBA" id="ARBA00023082"/>
    </source>
</evidence>
<dbReference type="PIRSF" id="PIRSF002939">
    <property type="entry name" value="RNA_polymerase_sigma-H_factor"/>
    <property type="match status" value="1"/>
</dbReference>
<evidence type="ECO:0000256" key="4">
    <source>
        <dbReference type="ARBA" id="ARBA00023163"/>
    </source>
</evidence>
<protein>
    <submittedName>
        <fullName evidence="6">RNA polymerase sigma-H factor</fullName>
    </submittedName>
</protein>
<feature type="domain" description="RNA polymerase sigma-70" evidence="5">
    <location>
        <begin position="59"/>
        <end position="72"/>
    </location>
</feature>
<dbReference type="OrthoDB" id="9783788at2"/>
<dbReference type="InterPro" id="IPR014284">
    <property type="entry name" value="RNA_pol_sigma-70_dom"/>
</dbReference>
<dbReference type="NCBIfam" id="NF006148">
    <property type="entry name" value="PRK08295.1-5"/>
    <property type="match status" value="1"/>
</dbReference>